<dbReference type="GO" id="GO:0007200">
    <property type="term" value="P:phospholipase C-activating G protein-coupled receptor signaling pathway"/>
    <property type="evidence" value="ECO:0007669"/>
    <property type="project" value="TreeGrafter"/>
</dbReference>
<dbReference type="Ensembl" id="ENSAMXT00005009955.1">
    <property type="protein sequence ID" value="ENSAMXP00005008920.1"/>
    <property type="gene ID" value="ENSAMXG00005005115.1"/>
</dbReference>
<keyword evidence="2" id="KW-1003">Cell membrane</keyword>
<organism evidence="14 15">
    <name type="scientific">Astyanax mexicanus</name>
    <name type="common">Blind cave fish</name>
    <name type="synonym">Astyanax fasciatus mexicanus</name>
    <dbReference type="NCBI Taxonomy" id="7994"/>
    <lineage>
        <taxon>Eukaryota</taxon>
        <taxon>Metazoa</taxon>
        <taxon>Chordata</taxon>
        <taxon>Craniata</taxon>
        <taxon>Vertebrata</taxon>
        <taxon>Euteleostomi</taxon>
        <taxon>Actinopterygii</taxon>
        <taxon>Neopterygii</taxon>
        <taxon>Teleostei</taxon>
        <taxon>Ostariophysi</taxon>
        <taxon>Characiformes</taxon>
        <taxon>Characoidei</taxon>
        <taxon>Acestrorhamphidae</taxon>
        <taxon>Acestrorhamphinae</taxon>
        <taxon>Astyanax</taxon>
    </lineage>
</organism>
<evidence type="ECO:0000259" key="12">
    <source>
        <dbReference type="PROSITE" id="PS50262"/>
    </source>
</evidence>
<dbReference type="GO" id="GO:0005524">
    <property type="term" value="F:ATP binding"/>
    <property type="evidence" value="ECO:0007669"/>
    <property type="project" value="TreeGrafter"/>
</dbReference>
<keyword evidence="8 9" id="KW-0807">Transducer</keyword>
<reference evidence="14" key="2">
    <citation type="submission" date="2025-05" db="UniProtKB">
        <authorList>
            <consortium name="Ensembl"/>
        </authorList>
    </citation>
    <scope>IDENTIFICATION</scope>
</reference>
<dbReference type="OrthoDB" id="8190652at2759"/>
<proteinExistence type="inferred from homology"/>
<dbReference type="Pfam" id="PF00001">
    <property type="entry name" value="7tm_1"/>
    <property type="match status" value="1"/>
</dbReference>
<feature type="region of interest" description="Disordered" evidence="10">
    <location>
        <begin position="321"/>
        <end position="344"/>
    </location>
</feature>
<dbReference type="CDD" id="cd14982">
    <property type="entry name" value="7tmA_purinoceptor-like"/>
    <property type="match status" value="1"/>
</dbReference>
<evidence type="ECO:0000256" key="11">
    <source>
        <dbReference type="SAM" id="Phobius"/>
    </source>
</evidence>
<comment type="subcellular location">
    <subcellularLocation>
        <location evidence="1">Cell membrane</location>
        <topology evidence="1">Multi-pass membrane protein</topology>
    </subcellularLocation>
</comment>
<feature type="transmembrane region" description="Helical" evidence="11">
    <location>
        <begin position="145"/>
        <end position="168"/>
    </location>
</feature>
<dbReference type="GO" id="GO:0005886">
    <property type="term" value="C:plasma membrane"/>
    <property type="evidence" value="ECO:0007669"/>
    <property type="project" value="UniProtKB-SubCell"/>
</dbReference>
<dbReference type="InterPro" id="IPR000276">
    <property type="entry name" value="GPCR_Rhodpsn"/>
</dbReference>
<keyword evidence="7 9" id="KW-0675">Receptor</keyword>
<feature type="domain" description="G-protein coupled receptors family 1 profile" evidence="12">
    <location>
        <begin position="45"/>
        <end position="297"/>
    </location>
</feature>
<evidence type="ECO:0000256" key="3">
    <source>
        <dbReference type="ARBA" id="ARBA00022692"/>
    </source>
</evidence>
<feature type="transmembrane region" description="Helical" evidence="11">
    <location>
        <begin position="107"/>
        <end position="124"/>
    </location>
</feature>
<dbReference type="PANTHER" id="PTHR24231:SF2">
    <property type="entry name" value="P2Y PURINOCEPTOR 1"/>
    <property type="match status" value="1"/>
</dbReference>
<keyword evidence="4 11" id="KW-1133">Transmembrane helix</keyword>
<dbReference type="GO" id="GO:0001621">
    <property type="term" value="F:G protein-coupled ADP receptor activity"/>
    <property type="evidence" value="ECO:0007669"/>
    <property type="project" value="TreeGrafter"/>
</dbReference>
<evidence type="ECO:0000256" key="8">
    <source>
        <dbReference type="ARBA" id="ARBA00023224"/>
    </source>
</evidence>
<evidence type="ECO:0000313" key="16">
    <source>
        <dbReference type="Proteomes" id="UP000752171"/>
    </source>
</evidence>
<feature type="transmembrane region" description="Helical" evidence="11">
    <location>
        <begin position="28"/>
        <end position="53"/>
    </location>
</feature>
<evidence type="ECO:0000256" key="2">
    <source>
        <dbReference type="ARBA" id="ARBA00022475"/>
    </source>
</evidence>
<dbReference type="EMBL" id="JAICCE010000002">
    <property type="protein sequence ID" value="KAG9281032.1"/>
    <property type="molecule type" value="Genomic_DNA"/>
</dbReference>
<comment type="similarity">
    <text evidence="9">Belongs to the G-protein coupled receptor 1 family.</text>
</comment>
<feature type="compositionally biased region" description="Basic and acidic residues" evidence="10">
    <location>
        <begin position="321"/>
        <end position="334"/>
    </location>
</feature>
<dbReference type="GO" id="GO:0031686">
    <property type="term" value="F:A1 adenosine receptor binding"/>
    <property type="evidence" value="ECO:0007669"/>
    <property type="project" value="TreeGrafter"/>
</dbReference>
<feature type="transmembrane region" description="Helical" evidence="11">
    <location>
        <begin position="237"/>
        <end position="254"/>
    </location>
</feature>
<evidence type="ECO:0000256" key="9">
    <source>
        <dbReference type="RuleBase" id="RU000688"/>
    </source>
</evidence>
<keyword evidence="6 11" id="KW-0472">Membrane</keyword>
<dbReference type="PROSITE" id="PS00237">
    <property type="entry name" value="G_PROTEIN_RECEP_F1_1"/>
    <property type="match status" value="1"/>
</dbReference>
<evidence type="ECO:0000256" key="1">
    <source>
        <dbReference type="ARBA" id="ARBA00004651"/>
    </source>
</evidence>
<dbReference type="PRINTS" id="PR00237">
    <property type="entry name" value="GPCRRHODOPSN"/>
</dbReference>
<evidence type="ECO:0000256" key="7">
    <source>
        <dbReference type="ARBA" id="ARBA00023170"/>
    </source>
</evidence>
<dbReference type="PRINTS" id="PR01157">
    <property type="entry name" value="P2YPURNOCPTR"/>
</dbReference>
<evidence type="ECO:0000313" key="14">
    <source>
        <dbReference type="Ensembl" id="ENSAMXP00005008920.1"/>
    </source>
</evidence>
<dbReference type="InterPro" id="IPR017452">
    <property type="entry name" value="GPCR_Rhodpsn_7TM"/>
</dbReference>
<reference evidence="13 16" key="1">
    <citation type="submission" date="2021-07" db="EMBL/GenBank/DDBJ databases">
        <authorList>
            <person name="Imarazene B."/>
            <person name="Zahm M."/>
            <person name="Klopp C."/>
            <person name="Cabau C."/>
            <person name="Beille S."/>
            <person name="Jouanno E."/>
            <person name="Castinel A."/>
            <person name="Lluch J."/>
            <person name="Gil L."/>
            <person name="Kuchtly C."/>
            <person name="Lopez Roques C."/>
            <person name="Donnadieu C."/>
            <person name="Parrinello H."/>
            <person name="Journot L."/>
            <person name="Du K."/>
            <person name="Schartl M."/>
            <person name="Retaux S."/>
            <person name="Guiguen Y."/>
        </authorList>
    </citation>
    <scope>NUCLEOTIDE SEQUENCE [LARGE SCALE GENOMIC DNA]</scope>
    <source>
        <strain evidence="13">Pach_M1</strain>
        <tissue evidence="13">Testis</tissue>
    </source>
</reference>
<dbReference type="AlphaFoldDB" id="A0A8B9H6G3"/>
<evidence type="ECO:0000256" key="5">
    <source>
        <dbReference type="ARBA" id="ARBA00023040"/>
    </source>
</evidence>
<name>A0A8B9H6G3_ASTMX</name>
<evidence type="ECO:0000313" key="15">
    <source>
        <dbReference type="Proteomes" id="UP000694621"/>
    </source>
</evidence>
<dbReference type="Gene3D" id="1.20.1070.10">
    <property type="entry name" value="Rhodopsin 7-helix transmembrane proteins"/>
    <property type="match status" value="1"/>
</dbReference>
<gene>
    <name evidence="14" type="primary">LOC103041761</name>
    <name evidence="13" type="synonym">P2RY1</name>
    <name evidence="13" type="ORF">AMEX_G3803</name>
</gene>
<dbReference type="PANTHER" id="PTHR24231">
    <property type="entry name" value="PURINOCEPTOR-RELATED G-PROTEIN COUPLED RECEPTOR"/>
    <property type="match status" value="1"/>
</dbReference>
<evidence type="ECO:0000256" key="6">
    <source>
        <dbReference type="ARBA" id="ARBA00023136"/>
    </source>
</evidence>
<accession>A0A8B9H6G3</accession>
<dbReference type="Proteomes" id="UP000694621">
    <property type="component" value="Unplaced"/>
</dbReference>
<feature type="transmembrane region" description="Helical" evidence="11">
    <location>
        <begin position="65"/>
        <end position="87"/>
    </location>
</feature>
<keyword evidence="5 9" id="KW-0297">G-protein coupled receptor</keyword>
<dbReference type="Proteomes" id="UP000752171">
    <property type="component" value="Unassembled WGS sequence"/>
</dbReference>
<dbReference type="SUPFAM" id="SSF81321">
    <property type="entry name" value="Family A G protein-coupled receptor-like"/>
    <property type="match status" value="1"/>
</dbReference>
<keyword evidence="3 9" id="KW-0812">Transmembrane</keyword>
<evidence type="ECO:0000256" key="10">
    <source>
        <dbReference type="SAM" id="MobiDB-lite"/>
    </source>
</evidence>
<dbReference type="PROSITE" id="PS50262">
    <property type="entry name" value="G_PROTEIN_RECEP_F1_2"/>
    <property type="match status" value="1"/>
</dbReference>
<feature type="transmembrane region" description="Helical" evidence="11">
    <location>
        <begin position="193"/>
        <end position="216"/>
    </location>
</feature>
<evidence type="ECO:0000256" key="4">
    <source>
        <dbReference type="ARBA" id="ARBA00022989"/>
    </source>
</evidence>
<dbReference type="GO" id="GO:0045031">
    <property type="term" value="F:G protein-coupled ATP receptor activity"/>
    <property type="evidence" value="ECO:0007669"/>
    <property type="project" value="TreeGrafter"/>
</dbReference>
<evidence type="ECO:0000313" key="13">
    <source>
        <dbReference type="EMBL" id="KAG9281032.1"/>
    </source>
</evidence>
<sequence length="379" mass="43069">MASNHTLADTVSCSMTAPGQGVMRFVQFFLMPGFFLGVLILGVPLNVFSLWVFSRRLSRSNRTILFLHNLAMADTFWLLALPFLIQYHLVGMQWSLGLPFCKVIRLLYHNYFYLSIFFVTCLSVDRYLAIVHPLRSPVLLTRRRAVILCISVWLLALALSIPVGQLTYTSHCEHNNRTVCIIYVFMDEFNASLLYSLSCSCLGFFFPFIALSYCYIHSVCHLRRRADPRLRGLAWELGVAMVVFGLFYLPYHLSRNAAIIMTALVPQDSSAKEAAYLAFSLEMCVCSLSSCTNPLFSCFAGRPIRRELRATLMRLWKKRRVEPQTKQKKEERNTSEVSTVTARKAETGAKIKPWSSTVTVKLVHSRGLVSTLTAEAQSR</sequence>
<protein>
    <submittedName>
        <fullName evidence="13">P2Y purinoceptor 1-like</fullName>
    </submittedName>
    <submittedName>
        <fullName evidence="14">Purinergic receptor P2Y1</fullName>
    </submittedName>
</protein>